<dbReference type="Gene3D" id="3.40.50.300">
    <property type="entry name" value="P-loop containing nucleotide triphosphate hydrolases"/>
    <property type="match status" value="1"/>
</dbReference>
<dbReference type="RefSeq" id="WP_046355440.1">
    <property type="nucleotide sequence ID" value="NZ_AUXW01000138.1"/>
</dbReference>
<dbReference type="InterPro" id="IPR027417">
    <property type="entry name" value="P-loop_NTPase"/>
</dbReference>
<dbReference type="InterPro" id="IPR052026">
    <property type="entry name" value="ExeA_AAA_ATPase_DNA-bind"/>
</dbReference>
<dbReference type="Pfam" id="PF13401">
    <property type="entry name" value="AAA_22"/>
    <property type="match status" value="1"/>
</dbReference>
<name>A0A0F6AD70_9GAMM</name>
<dbReference type="Proteomes" id="UP000033434">
    <property type="component" value="Unassembled WGS sequence"/>
</dbReference>
<reference evidence="2 3" key="1">
    <citation type="journal article" date="2015" name="BMC Genomics">
        <title>Genome mining reveals unlocked bioactive potential of marine Gram-negative bacteria.</title>
        <authorList>
            <person name="Machado H."/>
            <person name="Sonnenschein E.C."/>
            <person name="Melchiorsen J."/>
            <person name="Gram L."/>
        </authorList>
    </citation>
    <scope>NUCLEOTIDE SEQUENCE [LARGE SCALE GENOMIC DNA]</scope>
    <source>
        <strain evidence="2 3">S4054</strain>
    </source>
</reference>
<sequence>MNKFSSHYNEEQQIQVKLINEEIEFYALGPEDYCLGYDLNQVNSVLGGESPINPKKLLDVLWAHFFGDFDPKEFSSVSGFADCYNANDKVLVARIKKRMTDEDIANQGVNSTYIAKKINKSPSTVSQLLSGKYAASPTKYLHDIYAIVAPAGTDAADDNASDDRPIITIRYGEVPFVPTSVAKVIALACEHARARRRFSVVAGQAGIGKSRGLERYCEENPLAILIIGSEQTTSKQVIESLCTTLGLPKKPSVAKNIENIVRTIENTERIILLDEADKCKPSALDPLRTISDAAKVGVCLIGNIQLVDKLQTNERYELISSRVCFWPKPIGEVPIEDIRNLFNELTQGTVPLESDDDQWWQWLHKRVEGNSRLLVENLLPHILSHSRKNPNKKLDKLLVNSIFANVLNQQAV</sequence>
<dbReference type="EMBL" id="AUXW01000138">
    <property type="protein sequence ID" value="KKE84167.1"/>
    <property type="molecule type" value="Genomic_DNA"/>
</dbReference>
<dbReference type="Gene3D" id="1.10.260.40">
    <property type="entry name" value="lambda repressor-like DNA-binding domains"/>
    <property type="match status" value="1"/>
</dbReference>
<dbReference type="PATRIC" id="fig|1129367.4.peg.1722"/>
<dbReference type="GO" id="GO:0016887">
    <property type="term" value="F:ATP hydrolysis activity"/>
    <property type="evidence" value="ECO:0007669"/>
    <property type="project" value="InterPro"/>
</dbReference>
<dbReference type="AlphaFoldDB" id="A0A0F6AD70"/>
<comment type="caution">
    <text evidence="2">The sequence shown here is derived from an EMBL/GenBank/DDBJ whole genome shotgun (WGS) entry which is preliminary data.</text>
</comment>
<dbReference type="InterPro" id="IPR049945">
    <property type="entry name" value="AAA_22"/>
</dbReference>
<dbReference type="SUPFAM" id="SSF52540">
    <property type="entry name" value="P-loop containing nucleoside triphosphate hydrolases"/>
    <property type="match status" value="1"/>
</dbReference>
<protein>
    <recommendedName>
        <fullName evidence="1">ORC1/DEAH AAA+ ATPase domain-containing protein</fullName>
    </recommendedName>
</protein>
<dbReference type="PANTHER" id="PTHR35894">
    <property type="entry name" value="GENERAL SECRETION PATHWAY PROTEIN A-RELATED"/>
    <property type="match status" value="1"/>
</dbReference>
<proteinExistence type="predicted"/>
<gene>
    <name evidence="2" type="ORF">N479_09720</name>
</gene>
<dbReference type="GO" id="GO:0003677">
    <property type="term" value="F:DNA binding"/>
    <property type="evidence" value="ECO:0007669"/>
    <property type="project" value="InterPro"/>
</dbReference>
<dbReference type="PANTHER" id="PTHR35894:SF5">
    <property type="entry name" value="MU-LIKE PROPHAGE FLUMU DNA TRANSPOSITION PROTEIN B"/>
    <property type="match status" value="1"/>
</dbReference>
<dbReference type="InterPro" id="IPR010982">
    <property type="entry name" value="Lambda_DNA-bd_dom_sf"/>
</dbReference>
<accession>A0A0F6AD70</accession>
<evidence type="ECO:0000313" key="2">
    <source>
        <dbReference type="EMBL" id="KKE84167.1"/>
    </source>
</evidence>
<evidence type="ECO:0000259" key="1">
    <source>
        <dbReference type="Pfam" id="PF13401"/>
    </source>
</evidence>
<feature type="domain" description="ORC1/DEAH AAA+ ATPase" evidence="1">
    <location>
        <begin position="195"/>
        <end position="309"/>
    </location>
</feature>
<evidence type="ECO:0000313" key="3">
    <source>
        <dbReference type="Proteomes" id="UP000033434"/>
    </source>
</evidence>
<organism evidence="2 3">
    <name type="scientific">Pseudoalteromonas luteoviolacea S4054</name>
    <dbReference type="NCBI Taxonomy" id="1129367"/>
    <lineage>
        <taxon>Bacteria</taxon>
        <taxon>Pseudomonadati</taxon>
        <taxon>Pseudomonadota</taxon>
        <taxon>Gammaproteobacteria</taxon>
        <taxon>Alteromonadales</taxon>
        <taxon>Pseudoalteromonadaceae</taxon>
        <taxon>Pseudoalteromonas</taxon>
    </lineage>
</organism>